<dbReference type="EMBL" id="WUFT01000003">
    <property type="protein sequence ID" value="NEJ70000.1"/>
    <property type="molecule type" value="Genomic_DNA"/>
</dbReference>
<evidence type="ECO:0000256" key="1">
    <source>
        <dbReference type="SAM" id="SignalP"/>
    </source>
</evidence>
<evidence type="ECO:0000313" key="3">
    <source>
        <dbReference type="Proteomes" id="UP000471753"/>
    </source>
</evidence>
<organism evidence="2 3">
    <name type="scientific">Rhizobium phaseoli</name>
    <dbReference type="NCBI Taxonomy" id="396"/>
    <lineage>
        <taxon>Bacteria</taxon>
        <taxon>Pseudomonadati</taxon>
        <taxon>Pseudomonadota</taxon>
        <taxon>Alphaproteobacteria</taxon>
        <taxon>Hyphomicrobiales</taxon>
        <taxon>Rhizobiaceae</taxon>
        <taxon>Rhizobium/Agrobacterium group</taxon>
        <taxon>Rhizobium</taxon>
    </lineage>
</organism>
<dbReference type="RefSeq" id="WP_164007389.1">
    <property type="nucleotide sequence ID" value="NZ_WUFT01000003.1"/>
</dbReference>
<accession>A0A7K3U8N7</accession>
<protein>
    <submittedName>
        <fullName evidence="2">Uncharacterized protein</fullName>
    </submittedName>
</protein>
<sequence length="99" mass="10549">MKFTFAAVAGFLSLTQLANASSDAAWNALFAKANGTCIGQSRMVSPEASAPAIFDDATGKIAILLREKSGRSKKMVNLICLYDKKSGKASIAEYNWLGQ</sequence>
<feature type="chain" id="PRO_5029443083" evidence="1">
    <location>
        <begin position="21"/>
        <end position="99"/>
    </location>
</feature>
<comment type="caution">
    <text evidence="2">The sequence shown here is derived from an EMBL/GenBank/DDBJ whole genome shotgun (WGS) entry which is preliminary data.</text>
</comment>
<name>A0A7K3U8N7_9HYPH</name>
<dbReference type="AlphaFoldDB" id="A0A7K3U8N7"/>
<evidence type="ECO:0000313" key="2">
    <source>
        <dbReference type="EMBL" id="NEJ70000.1"/>
    </source>
</evidence>
<reference evidence="2 3" key="1">
    <citation type="submission" date="2019-12" db="EMBL/GenBank/DDBJ databases">
        <title>Rhizobium genotypes associated with high levels of biological nitrogen fixation by grain legumes in a temperate-maritime cropping system.</title>
        <authorList>
            <person name="Maluk M."/>
            <person name="Francesc Ferrando Molina F."/>
            <person name="Lopez Del Egido L."/>
            <person name="Lafos M."/>
            <person name="Langarica-Fuentes A."/>
            <person name="Gebre Yohannes G."/>
            <person name="Young M.W."/>
            <person name="Martin P."/>
            <person name="Gantlett R."/>
            <person name="Kenicer G."/>
            <person name="Hawes C."/>
            <person name="Begg G.S."/>
            <person name="Quilliam R.S."/>
            <person name="Squire G.R."/>
            <person name="Poole P.S."/>
            <person name="Young P.W."/>
            <person name="Iannetta P.M."/>
            <person name="James E.K."/>
        </authorList>
    </citation>
    <scope>NUCLEOTIDE SEQUENCE [LARGE SCALE GENOMIC DNA]</scope>
    <source>
        <strain evidence="2 3">JHI366</strain>
    </source>
</reference>
<keyword evidence="1" id="KW-0732">Signal</keyword>
<dbReference type="Proteomes" id="UP000471753">
    <property type="component" value="Unassembled WGS sequence"/>
</dbReference>
<gene>
    <name evidence="2" type="ORF">GR197_05530</name>
</gene>
<proteinExistence type="predicted"/>
<feature type="signal peptide" evidence="1">
    <location>
        <begin position="1"/>
        <end position="20"/>
    </location>
</feature>